<reference evidence="3" key="1">
    <citation type="submission" date="2019-02" db="EMBL/GenBank/DDBJ databases">
        <authorList>
            <person name="Gruber-Vodicka R. H."/>
            <person name="Seah K. B. B."/>
        </authorList>
    </citation>
    <scope>NUCLEOTIDE SEQUENCE</scope>
    <source>
        <strain evidence="3">BECK_BZ106</strain>
        <strain evidence="2">BECK_BZ15</strain>
    </source>
</reference>
<accession>A0A450T7C9</accession>
<protein>
    <recommendedName>
        <fullName evidence="4">DUF1640 domain-containing protein</fullName>
    </recommendedName>
</protein>
<keyword evidence="1" id="KW-0812">Transmembrane</keyword>
<gene>
    <name evidence="2" type="ORF">BECKFW1821A_GA0114235_11031</name>
    <name evidence="3" type="ORF">BECKFW1821B_GA0114236_10744</name>
</gene>
<dbReference type="EMBL" id="CAADEW010000103">
    <property type="protein sequence ID" value="VFJ60472.1"/>
    <property type="molecule type" value="Genomic_DNA"/>
</dbReference>
<evidence type="ECO:0008006" key="4">
    <source>
        <dbReference type="Google" id="ProtNLM"/>
    </source>
</evidence>
<keyword evidence="1" id="KW-0472">Membrane</keyword>
<dbReference type="EMBL" id="CAADFD010000074">
    <property type="protein sequence ID" value="VFJ62442.1"/>
    <property type="molecule type" value="Genomic_DNA"/>
</dbReference>
<keyword evidence="1" id="KW-1133">Transmembrane helix</keyword>
<evidence type="ECO:0000313" key="3">
    <source>
        <dbReference type="EMBL" id="VFJ62442.1"/>
    </source>
</evidence>
<dbReference type="AlphaFoldDB" id="A0A450T7C9"/>
<sequence length="80" mass="8720">MTAIPFDTHRFIQTLRKAGVEEEQAIAHKDALGEAAFATKADLVEMEQRIKLDIIKWMVGVALAQSALVVGLIDLLSKSG</sequence>
<evidence type="ECO:0000256" key="1">
    <source>
        <dbReference type="SAM" id="Phobius"/>
    </source>
</evidence>
<organism evidence="3">
    <name type="scientific">Candidatus Kentrum sp. FW</name>
    <dbReference type="NCBI Taxonomy" id="2126338"/>
    <lineage>
        <taxon>Bacteria</taxon>
        <taxon>Pseudomonadati</taxon>
        <taxon>Pseudomonadota</taxon>
        <taxon>Gammaproteobacteria</taxon>
        <taxon>Candidatus Kentrum</taxon>
    </lineage>
</organism>
<name>A0A450T7C9_9GAMM</name>
<feature type="transmembrane region" description="Helical" evidence="1">
    <location>
        <begin position="54"/>
        <end position="76"/>
    </location>
</feature>
<proteinExistence type="predicted"/>
<evidence type="ECO:0000313" key="2">
    <source>
        <dbReference type="EMBL" id="VFJ60472.1"/>
    </source>
</evidence>